<dbReference type="RefSeq" id="XP_001020393.2">
    <property type="nucleotide sequence ID" value="XM_001020393.2"/>
</dbReference>
<dbReference type="eggNOG" id="ENOG502S6H8">
    <property type="taxonomic scope" value="Eukaryota"/>
</dbReference>
<evidence type="ECO:0000313" key="3">
    <source>
        <dbReference type="Proteomes" id="UP000009168"/>
    </source>
</evidence>
<keyword evidence="3" id="KW-1185">Reference proteome</keyword>
<dbReference type="HOGENOM" id="CLU_001085_1_0_1"/>
<reference evidence="3" key="1">
    <citation type="journal article" date="2006" name="PLoS Biol.">
        <title>Macronuclear genome sequence of the ciliate Tetrahymena thermophila, a model eukaryote.</title>
        <authorList>
            <person name="Eisen J.A."/>
            <person name="Coyne R.S."/>
            <person name="Wu M."/>
            <person name="Wu D."/>
            <person name="Thiagarajan M."/>
            <person name="Wortman J.R."/>
            <person name="Badger J.H."/>
            <person name="Ren Q."/>
            <person name="Amedeo P."/>
            <person name="Jones K.M."/>
            <person name="Tallon L.J."/>
            <person name="Delcher A.L."/>
            <person name="Salzberg S.L."/>
            <person name="Silva J.C."/>
            <person name="Haas B.J."/>
            <person name="Majoros W.H."/>
            <person name="Farzad M."/>
            <person name="Carlton J.M."/>
            <person name="Smith R.K. Jr."/>
            <person name="Garg J."/>
            <person name="Pearlman R.E."/>
            <person name="Karrer K.M."/>
            <person name="Sun L."/>
            <person name="Manning G."/>
            <person name="Elde N.C."/>
            <person name="Turkewitz A.P."/>
            <person name="Asai D.J."/>
            <person name="Wilkes D.E."/>
            <person name="Wang Y."/>
            <person name="Cai H."/>
            <person name="Collins K."/>
            <person name="Stewart B.A."/>
            <person name="Lee S.R."/>
            <person name="Wilamowska K."/>
            <person name="Weinberg Z."/>
            <person name="Ruzzo W.L."/>
            <person name="Wloga D."/>
            <person name="Gaertig J."/>
            <person name="Frankel J."/>
            <person name="Tsao C.-C."/>
            <person name="Gorovsky M.A."/>
            <person name="Keeling P.J."/>
            <person name="Waller R.F."/>
            <person name="Patron N.J."/>
            <person name="Cherry J.M."/>
            <person name="Stover N.A."/>
            <person name="Krieger C.J."/>
            <person name="del Toro C."/>
            <person name="Ryder H.F."/>
            <person name="Williamson S.C."/>
            <person name="Barbeau R.A."/>
            <person name="Hamilton E.P."/>
            <person name="Orias E."/>
        </authorList>
    </citation>
    <scope>NUCLEOTIDE SEQUENCE [LARGE SCALE GENOMIC DNA]</scope>
    <source>
        <strain evidence="3">SB210</strain>
    </source>
</reference>
<dbReference type="PANTHER" id="PTHR11319:SF35">
    <property type="entry name" value="OUTER MEMBRANE PROTEIN PMPC-RELATED"/>
    <property type="match status" value="1"/>
</dbReference>
<feature type="transmembrane region" description="Helical" evidence="1">
    <location>
        <begin position="1973"/>
        <end position="1998"/>
    </location>
</feature>
<feature type="transmembrane region" description="Helical" evidence="1">
    <location>
        <begin position="2063"/>
        <end position="2089"/>
    </location>
</feature>
<feature type="transmembrane region" description="Helical" evidence="1">
    <location>
        <begin position="2141"/>
        <end position="2159"/>
    </location>
</feature>
<sequence>MKVNGQNIKLIKLFYVLGVIFLNLSSMLCVAHLQLFTPVNFLLIPKTSIVLINTASAVSQQNNIIYYVDLQSTEFQVLNSIKPSFEIQKMLYIEQIDQILLWNNAQVLLANPYNLTPTKQIALQYIQNIDLIPNTQFALLTAETQIFLINQLTLDIIMIMDAYTSQYYSLMVNQYSLYFKNLKQQNTLLVVTTSGVQVWSLNLDTLDQLFYGYISQTYLPFQMNNQFTVAKHPSYDLIIVGSQYLNVQFIQVSDTQQPNFPTVFQHKFMPDNPSIYANETLIIPKNKGDPNSKDALLMTFTTNLFQAYIDFQVDANNNIHLTFIKWTFTNKPGGYGWYYLPNLSKILIGYEFAALIYDASTQIYQPILQLYSDANNRRYIVEIQNKEYFVYINPNGFFLADRNYQNRRIFRKNDPPFPYIMKHGTFFQVKGCPLCFVLVCNKGGFADTANIYIATTQLIPIQQPYQYISLAPFNIRANTMTNNLDPFFYNNTVWVPIGISYNYNTLGCIFLVFNIKDSNSQLCLKSPLQSENSLESMYAITSLMDKNQQEIVGVTRNGMLFRWDLQTQNCFEKIELQNCHDSLYGNIYHNVQSDNSINKYFITVCQNLFTQVIDFQKKTVQTLSQSDRSSSSIVNVFESVGLIAIGSNNGQAYLYRFNNQTALFDFFMQIGSSKILEQIIFIQLVSPKTLWIQHSYRDVYYPIDSCLQDIQNCLNCQYDFYFQVNETMQNNGFYGIGDINQPYTSSNNLFTALLKAQFYRDTIKGVVNINANIYLQSQKTLQIKDQFLNIDFQNLISLTMQSSQQGVQTQIMAFDQLSFQNYNQVKLKDIQIIFNLLNQPQVLCGIILSNLQSAILDNIQIQQQNTGSNKNCYLIQIDNSYLQLFNYYLFNQTLNQVPQLFLINNSTQILMQNFTIDSCSLNPGFTVMTSTSDIYFTGRSISITNNNSTGNFNISSISSLFSAGQFNITDVNIINNNLTNIKLFSSMPSLQQSQYYFSFKNINLTSNSFFINSKQILFSALYSQLSEPDHNFILQNANFYRNKYSSFKMTDNGISSQIENSFLIQTEKIKNIIIQNVNFTNHYEISLMELKFSTLVNVSILNCLDLLNQLYQGQTIIGCLSIQEVNKLTLDQLYFQDKIIQDQSLLIISNQQYQNTEINITNSVFQNLQLLQNLPSSQVNPILIIGQGKNTTILISNCTFQQNNLISSSSVLIYSVTSLWIQNVEGLTIIQQSKFLNCSSNSVYNNIYIQATNFTIVSTTFDRSSFQLKDQLIQNQVTQKITNEGGFIRANIQYLNIQNSSFSNSVSLIGSFIFMESFKSVLNTQIENSNFTNGYSVLDGSAFYFNLPNSNLTFRCFNWSLQLINSTFLDIQQYELPQTKRMLQGVILPNNQNSLIISSSSNVQISDNSLFSEISCTYKCSGTSLQLINSTFNIQDAIFQSQKGVQGGVIQIDSPSLNSINKIGGCLFFNNTSNYYGGALSLQSYVGNVFQLTIFNSTFIENHSINGYGGALYIFSESLNDQYQVVSIQKSVLVQNSAKIGGSIYFKGLSPYIDANSTIAQNQASQYGQNVFSYPTQLYFLNRNDFLEQNLNSQIVHDNLIILENFKSGQNLSTIFFQMMDNKNQLVLPQYGENPYQVFIKISNKTKNADNYYIRGQQNATYVMNQIPQLSFITFDQVQIIGIPGSVGIVEFYSDKIYQIDPNTNKFVQNYKFEIQVNFRNCSVGEFINKYNNYQECLNCPQGTYSIDPKVCLDCPVGGICQEGQSLKCKQGYWRSCELDDQLIQCTYSEANCIGGTYGNNVCKRGSIGALCQECDIYGYYWKDQYSKSKNQYECELCSEQNKQLAKIIFINIWTIFSLLFSVQKNEESILMRRTSKLLSKYFTWSQISSMTNSEKNQKKQYCVQRNDFVSNKAGIYIKLFMNYIFIISSLSKLNLNFSKAITGFPSLIGRPLDSSINTIECFLVNLSTSVPIIYLKLMFSLVIPVFHFLLFIIYLILEKKTQKLNKFPYHKIYTACIFLVLYYQPDLLTQMISLFSCIKLGNNEYILANVSYQCYAVDYNKYTYFLVLPFLIIWILVIPLFLFLMIFINRKQLNQVNLQLKYGYLYQEYKEHAFYWEFSKIFLKIAVILSLNFYSQYTLVKGNLIFLSIILYNWMVKAIKPYREEEVNQIDYYSTLVCSVSVFLAVFATDNTFIYQQYISYAIIIFINAIFIVVILKRIFYHKLQNFFIGFLSNNFEDKQNKLIQIKSRYNQQSQQRVVTQRSQNPIAQIQVTQQSEQQQMINSIYSISEEKQSIMYSYQTKFDKFKNLIELEPFQKNRKLFS</sequence>
<name>Q23UB7_TETTS</name>
<keyword evidence="1 2" id="KW-0812">Transmembrane</keyword>
<keyword evidence="1" id="KW-0472">Membrane</keyword>
<dbReference type="InParanoid" id="Q23UB7"/>
<evidence type="ECO:0000256" key="1">
    <source>
        <dbReference type="SAM" id="Phobius"/>
    </source>
</evidence>
<dbReference type="KEGG" id="tet:TTHERM_00798090"/>
<dbReference type="EMBL" id="GG662628">
    <property type="protein sequence ID" value="EAS00148.2"/>
    <property type="molecule type" value="Genomic_DNA"/>
</dbReference>
<feature type="transmembrane region" description="Helical" evidence="1">
    <location>
        <begin position="12"/>
        <end position="36"/>
    </location>
</feature>
<evidence type="ECO:0000313" key="2">
    <source>
        <dbReference type="EMBL" id="EAS00148.2"/>
    </source>
</evidence>
<protein>
    <submittedName>
        <fullName evidence="2">Transmembrane protein, putative</fullName>
    </submittedName>
</protein>
<accession>Q23UB7</accession>
<dbReference type="SUPFAM" id="SSF50978">
    <property type="entry name" value="WD40 repeat-like"/>
    <property type="match status" value="1"/>
</dbReference>
<dbReference type="OrthoDB" id="327994at2759"/>
<dbReference type="GeneID" id="7827727"/>
<keyword evidence="1" id="KW-1133">Transmembrane helix</keyword>
<feature type="transmembrane region" description="Helical" evidence="1">
    <location>
        <begin position="2196"/>
        <end position="2217"/>
    </location>
</feature>
<dbReference type="Proteomes" id="UP000009168">
    <property type="component" value="Unassembled WGS sequence"/>
</dbReference>
<proteinExistence type="predicted"/>
<dbReference type="PANTHER" id="PTHR11319">
    <property type="entry name" value="G PROTEIN-COUPLED RECEPTOR-RELATED"/>
    <property type="match status" value="1"/>
</dbReference>
<feature type="transmembrane region" description="Helical" evidence="1">
    <location>
        <begin position="2171"/>
        <end position="2190"/>
    </location>
</feature>
<dbReference type="InterPro" id="IPR036322">
    <property type="entry name" value="WD40_repeat_dom_sf"/>
</dbReference>
<organism evidence="2 3">
    <name type="scientific">Tetrahymena thermophila (strain SB210)</name>
    <dbReference type="NCBI Taxonomy" id="312017"/>
    <lineage>
        <taxon>Eukaryota</taxon>
        <taxon>Sar</taxon>
        <taxon>Alveolata</taxon>
        <taxon>Ciliophora</taxon>
        <taxon>Intramacronucleata</taxon>
        <taxon>Oligohymenophorea</taxon>
        <taxon>Hymenostomatida</taxon>
        <taxon>Tetrahymenina</taxon>
        <taxon>Tetrahymenidae</taxon>
        <taxon>Tetrahymena</taxon>
    </lineage>
</organism>
<gene>
    <name evidence="2" type="ORF">TTHERM_00798090</name>
</gene>